<feature type="transmembrane region" description="Helical" evidence="1">
    <location>
        <begin position="193"/>
        <end position="226"/>
    </location>
</feature>
<dbReference type="AlphaFoldDB" id="A0A4R6Z0Q9"/>
<dbReference type="PANTHER" id="PTHR37314:SF5">
    <property type="entry name" value="SLR0142 PROTEIN"/>
    <property type="match status" value="1"/>
</dbReference>
<evidence type="ECO:0000256" key="1">
    <source>
        <dbReference type="SAM" id="Phobius"/>
    </source>
</evidence>
<sequence>MNASLPVRASATTTDAMLLAFIAGFVDSVGFVALFGLFTAHVTGNFILLGAALIRPSHGVIAKLLALPVFLLAVMATTAYVGRHRPQWGTPLTVVVLAQMLLLTGFGVLGQLALPISNADQPLAIAAGLIGVAAMGVQNAASRLLLPELPPTTVMTGNVTQLAADATQLWFGPRGGDSAAMRTRLAKFWPPLLAFAIGAAAGAVAYQLLAFFSLGIAVLALAIVLLRCRGRGVAA</sequence>
<dbReference type="EMBL" id="SNZH01000005">
    <property type="protein sequence ID" value="TDR45004.1"/>
    <property type="molecule type" value="Genomic_DNA"/>
</dbReference>
<dbReference type="RefSeq" id="WP_133818509.1">
    <property type="nucleotide sequence ID" value="NZ_SNZH01000005.1"/>
</dbReference>
<dbReference type="Proteomes" id="UP000295293">
    <property type="component" value="Unassembled WGS sequence"/>
</dbReference>
<protein>
    <submittedName>
        <fullName evidence="2">Uncharacterized membrane protein YoaK (UPF0700 family)</fullName>
    </submittedName>
</protein>
<keyword evidence="1" id="KW-0472">Membrane</keyword>
<keyword evidence="1" id="KW-0812">Transmembrane</keyword>
<feature type="transmembrane region" description="Helical" evidence="1">
    <location>
        <begin position="60"/>
        <end position="82"/>
    </location>
</feature>
<dbReference type="OrthoDB" id="5125627at2"/>
<dbReference type="Pfam" id="PF06912">
    <property type="entry name" value="DUF1275"/>
    <property type="match status" value="1"/>
</dbReference>
<keyword evidence="1" id="KW-1133">Transmembrane helix</keyword>
<dbReference type="PANTHER" id="PTHR37314">
    <property type="entry name" value="SLR0142 PROTEIN"/>
    <property type="match status" value="1"/>
</dbReference>
<evidence type="ECO:0000313" key="3">
    <source>
        <dbReference type="Proteomes" id="UP000295293"/>
    </source>
</evidence>
<proteinExistence type="predicted"/>
<dbReference type="InterPro" id="IPR010699">
    <property type="entry name" value="DUF1275"/>
</dbReference>
<comment type="caution">
    <text evidence="2">The sequence shown here is derived from an EMBL/GenBank/DDBJ whole genome shotgun (WGS) entry which is preliminary data.</text>
</comment>
<accession>A0A4R6Z0Q9</accession>
<feature type="transmembrane region" description="Helical" evidence="1">
    <location>
        <begin position="88"/>
        <end position="110"/>
    </location>
</feature>
<name>A0A4R6Z0Q9_9GAMM</name>
<gene>
    <name evidence="2" type="ORF">DFR29_105187</name>
</gene>
<organism evidence="2 3">
    <name type="scientific">Tahibacter aquaticus</name>
    <dbReference type="NCBI Taxonomy" id="520092"/>
    <lineage>
        <taxon>Bacteria</taxon>
        <taxon>Pseudomonadati</taxon>
        <taxon>Pseudomonadota</taxon>
        <taxon>Gammaproteobacteria</taxon>
        <taxon>Lysobacterales</taxon>
        <taxon>Rhodanobacteraceae</taxon>
        <taxon>Tahibacter</taxon>
    </lineage>
</organism>
<evidence type="ECO:0000313" key="2">
    <source>
        <dbReference type="EMBL" id="TDR45004.1"/>
    </source>
</evidence>
<feature type="transmembrane region" description="Helical" evidence="1">
    <location>
        <begin position="122"/>
        <end position="141"/>
    </location>
</feature>
<reference evidence="2 3" key="1">
    <citation type="submission" date="2019-03" db="EMBL/GenBank/DDBJ databases">
        <title>Genomic Encyclopedia of Type Strains, Phase IV (KMG-IV): sequencing the most valuable type-strain genomes for metagenomic binning, comparative biology and taxonomic classification.</title>
        <authorList>
            <person name="Goeker M."/>
        </authorList>
    </citation>
    <scope>NUCLEOTIDE SEQUENCE [LARGE SCALE GENOMIC DNA]</scope>
    <source>
        <strain evidence="2 3">DSM 21667</strain>
    </source>
</reference>
<feature type="transmembrane region" description="Helical" evidence="1">
    <location>
        <begin position="20"/>
        <end position="48"/>
    </location>
</feature>
<keyword evidence="3" id="KW-1185">Reference proteome</keyword>